<dbReference type="EMBL" id="KI631651">
    <property type="protein sequence ID" value="EYU26625.1"/>
    <property type="molecule type" value="Genomic_DNA"/>
</dbReference>
<dbReference type="AlphaFoldDB" id="A0A022QJE5"/>
<gene>
    <name evidence="1" type="ORF">MIMGU_mgv1a016914mg</name>
</gene>
<reference evidence="1 2" key="1">
    <citation type="journal article" date="2013" name="Proc. Natl. Acad. Sci. U.S.A.">
        <title>Fine-scale variation in meiotic recombination in Mimulus inferred from population shotgun sequencing.</title>
        <authorList>
            <person name="Hellsten U."/>
            <person name="Wright K.M."/>
            <person name="Jenkins J."/>
            <person name="Shu S."/>
            <person name="Yuan Y."/>
            <person name="Wessler S.R."/>
            <person name="Schmutz J."/>
            <person name="Willis J.H."/>
            <person name="Rokhsar D.S."/>
        </authorList>
    </citation>
    <scope>NUCLEOTIDE SEQUENCE [LARGE SCALE GENOMIC DNA]</scope>
    <source>
        <strain evidence="2">cv. DUN x IM62</strain>
    </source>
</reference>
<dbReference type="Proteomes" id="UP000030748">
    <property type="component" value="Unassembled WGS sequence"/>
</dbReference>
<keyword evidence="2" id="KW-1185">Reference proteome</keyword>
<protein>
    <submittedName>
        <fullName evidence="1">Uncharacterized protein</fullName>
    </submittedName>
</protein>
<name>A0A022QJE5_ERYGU</name>
<organism evidence="1 2">
    <name type="scientific">Erythranthe guttata</name>
    <name type="common">Yellow monkey flower</name>
    <name type="synonym">Mimulus guttatus</name>
    <dbReference type="NCBI Taxonomy" id="4155"/>
    <lineage>
        <taxon>Eukaryota</taxon>
        <taxon>Viridiplantae</taxon>
        <taxon>Streptophyta</taxon>
        <taxon>Embryophyta</taxon>
        <taxon>Tracheophyta</taxon>
        <taxon>Spermatophyta</taxon>
        <taxon>Magnoliopsida</taxon>
        <taxon>eudicotyledons</taxon>
        <taxon>Gunneridae</taxon>
        <taxon>Pentapetalae</taxon>
        <taxon>asterids</taxon>
        <taxon>lamiids</taxon>
        <taxon>Lamiales</taxon>
        <taxon>Phrymaceae</taxon>
        <taxon>Erythranthe</taxon>
    </lineage>
</organism>
<proteinExistence type="predicted"/>
<sequence>MPAPPCYKAATVSSPPCGRRTPHLFGKFQWKLFLQIKQHEKKEYQKLNYNGARKPNYDSGSTARATVLSALYLTMKQPAAWPTTATRKIPTLKDITESIIK</sequence>
<evidence type="ECO:0000313" key="2">
    <source>
        <dbReference type="Proteomes" id="UP000030748"/>
    </source>
</evidence>
<evidence type="ECO:0000313" key="1">
    <source>
        <dbReference type="EMBL" id="EYU26625.1"/>
    </source>
</evidence>
<accession>A0A022QJE5</accession>